<name>A0ABD1EY85_HYPHA</name>
<evidence type="ECO:0000313" key="1">
    <source>
        <dbReference type="EMBL" id="KAL1502887.1"/>
    </source>
</evidence>
<accession>A0ABD1EY85</accession>
<proteinExistence type="predicted"/>
<gene>
    <name evidence="1" type="ORF">ABEB36_007965</name>
</gene>
<reference evidence="1 2" key="1">
    <citation type="submission" date="2024-05" db="EMBL/GenBank/DDBJ databases">
        <title>Genetic variation in Jamaican populations of the coffee berry borer (Hypothenemus hampei).</title>
        <authorList>
            <person name="Errbii M."/>
            <person name="Myrie A."/>
        </authorList>
    </citation>
    <scope>NUCLEOTIDE SEQUENCE [LARGE SCALE GENOMIC DNA]</scope>
    <source>
        <strain evidence="1">JA-Hopewell-2020-01-JO</strain>
        <tissue evidence="1">Whole body</tissue>
    </source>
</reference>
<comment type="caution">
    <text evidence="1">The sequence shown here is derived from an EMBL/GenBank/DDBJ whole genome shotgun (WGS) entry which is preliminary data.</text>
</comment>
<evidence type="ECO:0000313" key="2">
    <source>
        <dbReference type="Proteomes" id="UP001566132"/>
    </source>
</evidence>
<sequence length="179" mass="20722">MAHSGTTVEIGGNIISMEKDAIETAKLLEFFDQLFDSFNSDGTSAKPLKKPLQKNSSHFKFWDEAVEILQNIRYTKGTNTFRPPCLNNCIQTIKNYKLLFNLLDNAGFKRIFTRQFNQNEKDDEEDHTTEEVYVDFPKDPSLLYLEEQALNYVLGFVMKEMKPIVNNCNDCFNKLLTNE</sequence>
<keyword evidence="2" id="KW-1185">Reference proteome</keyword>
<dbReference type="Proteomes" id="UP001566132">
    <property type="component" value="Unassembled WGS sequence"/>
</dbReference>
<dbReference type="EMBL" id="JBDJPC010000005">
    <property type="protein sequence ID" value="KAL1502887.1"/>
    <property type="molecule type" value="Genomic_DNA"/>
</dbReference>
<organism evidence="1 2">
    <name type="scientific">Hypothenemus hampei</name>
    <name type="common">Coffee berry borer</name>
    <dbReference type="NCBI Taxonomy" id="57062"/>
    <lineage>
        <taxon>Eukaryota</taxon>
        <taxon>Metazoa</taxon>
        <taxon>Ecdysozoa</taxon>
        <taxon>Arthropoda</taxon>
        <taxon>Hexapoda</taxon>
        <taxon>Insecta</taxon>
        <taxon>Pterygota</taxon>
        <taxon>Neoptera</taxon>
        <taxon>Endopterygota</taxon>
        <taxon>Coleoptera</taxon>
        <taxon>Polyphaga</taxon>
        <taxon>Cucujiformia</taxon>
        <taxon>Curculionidae</taxon>
        <taxon>Scolytinae</taxon>
        <taxon>Hypothenemus</taxon>
    </lineage>
</organism>
<feature type="non-terminal residue" evidence="1">
    <location>
        <position position="179"/>
    </location>
</feature>
<dbReference type="AlphaFoldDB" id="A0ABD1EY85"/>
<protein>
    <submittedName>
        <fullName evidence="1">Uncharacterized protein</fullName>
    </submittedName>
</protein>